<proteinExistence type="predicted"/>
<evidence type="ECO:0000313" key="3">
    <source>
        <dbReference type="Proteomes" id="UP001054945"/>
    </source>
</evidence>
<evidence type="ECO:0000313" key="2">
    <source>
        <dbReference type="EMBL" id="GIX72672.1"/>
    </source>
</evidence>
<organism evidence="2 3">
    <name type="scientific">Caerostris extrusa</name>
    <name type="common">Bark spider</name>
    <name type="synonym">Caerostris bankana</name>
    <dbReference type="NCBI Taxonomy" id="172846"/>
    <lineage>
        <taxon>Eukaryota</taxon>
        <taxon>Metazoa</taxon>
        <taxon>Ecdysozoa</taxon>
        <taxon>Arthropoda</taxon>
        <taxon>Chelicerata</taxon>
        <taxon>Arachnida</taxon>
        <taxon>Araneae</taxon>
        <taxon>Araneomorphae</taxon>
        <taxon>Entelegynae</taxon>
        <taxon>Araneoidea</taxon>
        <taxon>Araneidae</taxon>
        <taxon>Caerostris</taxon>
    </lineage>
</organism>
<feature type="region of interest" description="Disordered" evidence="1">
    <location>
        <begin position="35"/>
        <end position="57"/>
    </location>
</feature>
<sequence length="78" mass="9098">MPRFFAFLMPFNIESWEGRERGQRISLSTTYPSVPSHHTHLMSPQGSSGRPNHHIYLSSPHHTHQKISLITPKFFWSL</sequence>
<comment type="caution">
    <text evidence="2">The sequence shown here is derived from an EMBL/GenBank/DDBJ whole genome shotgun (WGS) entry which is preliminary data.</text>
</comment>
<gene>
    <name evidence="2" type="ORF">CEXT_784251</name>
</gene>
<evidence type="ECO:0000256" key="1">
    <source>
        <dbReference type="SAM" id="MobiDB-lite"/>
    </source>
</evidence>
<dbReference type="EMBL" id="BPLR01019866">
    <property type="protein sequence ID" value="GIX72672.1"/>
    <property type="molecule type" value="Genomic_DNA"/>
</dbReference>
<dbReference type="AlphaFoldDB" id="A0AAV4MM97"/>
<name>A0AAV4MM97_CAEEX</name>
<dbReference type="Proteomes" id="UP001054945">
    <property type="component" value="Unassembled WGS sequence"/>
</dbReference>
<protein>
    <submittedName>
        <fullName evidence="2">Uncharacterized protein</fullName>
    </submittedName>
</protein>
<reference evidence="2 3" key="1">
    <citation type="submission" date="2021-06" db="EMBL/GenBank/DDBJ databases">
        <title>Caerostris extrusa draft genome.</title>
        <authorList>
            <person name="Kono N."/>
            <person name="Arakawa K."/>
        </authorList>
    </citation>
    <scope>NUCLEOTIDE SEQUENCE [LARGE SCALE GENOMIC DNA]</scope>
</reference>
<keyword evidence="3" id="KW-1185">Reference proteome</keyword>
<accession>A0AAV4MM97</accession>